<comment type="cofactor">
    <cofactor evidence="1">
        <name>Mg(2+)</name>
        <dbReference type="ChEBI" id="CHEBI:18420"/>
    </cofactor>
</comment>
<dbReference type="Gene3D" id="3.40.1350.10">
    <property type="match status" value="1"/>
</dbReference>
<proteinExistence type="predicted"/>
<dbReference type="InterPro" id="IPR011856">
    <property type="entry name" value="tRNA_endonuc-like_dom_sf"/>
</dbReference>
<dbReference type="EMBL" id="LSDD01000004">
    <property type="protein sequence ID" value="KXB70284.1"/>
    <property type="molecule type" value="Genomic_DNA"/>
</dbReference>
<dbReference type="SMART" id="SM00990">
    <property type="entry name" value="VRR_NUC"/>
    <property type="match status" value="1"/>
</dbReference>
<gene>
    <name evidence="5" type="ORF">HMPREF3180_00078</name>
</gene>
<sequence>MEVEMSEKEIENYLVRKVKNKKGTAYKFTSPGNSGVPDRLCLLPNGKIFFVELKSPGKKPRALQVNQITKITKLGQRVYVVDSKEMVDGVLETELSNWKED</sequence>
<keyword evidence="6" id="KW-1185">Reference proteome</keyword>
<dbReference type="STRING" id="157687.HMPREF3180_00078"/>
<dbReference type="GO" id="GO:0016788">
    <property type="term" value="F:hydrolase activity, acting on ester bonds"/>
    <property type="evidence" value="ECO:0007669"/>
    <property type="project" value="InterPro"/>
</dbReference>
<name>A0A134ARF8_9FUSO</name>
<feature type="domain" description="VRR-NUC" evidence="4">
    <location>
        <begin position="5"/>
        <end position="85"/>
    </location>
</feature>
<reference evidence="6" key="1">
    <citation type="submission" date="2016-01" db="EMBL/GenBank/DDBJ databases">
        <authorList>
            <person name="Mitreva M."/>
            <person name="Pepin K.H."/>
            <person name="Mihindukulasuriya K.A."/>
            <person name="Fulton R."/>
            <person name="Fronick C."/>
            <person name="O'Laughlin M."/>
            <person name="Miner T."/>
            <person name="Herter B."/>
            <person name="Rosa B.A."/>
            <person name="Cordes M."/>
            <person name="Tomlinson C."/>
            <person name="Wollam A."/>
            <person name="Palsikar V.B."/>
            <person name="Mardis E.R."/>
            <person name="Wilson R.K."/>
        </authorList>
    </citation>
    <scope>NUCLEOTIDE SEQUENCE [LARGE SCALE GENOMIC DNA]</scope>
    <source>
        <strain evidence="6">KA00185</strain>
    </source>
</reference>
<dbReference type="PATRIC" id="fig|157687.3.peg.79"/>
<keyword evidence="3" id="KW-0378">Hydrolase</keyword>
<dbReference type="AlphaFoldDB" id="A0A134ARF8"/>
<dbReference type="Proteomes" id="UP000070483">
    <property type="component" value="Unassembled WGS sequence"/>
</dbReference>
<accession>A0A134ARF8</accession>
<evidence type="ECO:0000259" key="4">
    <source>
        <dbReference type="SMART" id="SM00990"/>
    </source>
</evidence>
<evidence type="ECO:0000313" key="6">
    <source>
        <dbReference type="Proteomes" id="UP000070483"/>
    </source>
</evidence>
<evidence type="ECO:0000313" key="5">
    <source>
        <dbReference type="EMBL" id="KXB70284.1"/>
    </source>
</evidence>
<evidence type="ECO:0000256" key="3">
    <source>
        <dbReference type="ARBA" id="ARBA00022801"/>
    </source>
</evidence>
<evidence type="ECO:0000256" key="1">
    <source>
        <dbReference type="ARBA" id="ARBA00001946"/>
    </source>
</evidence>
<organism evidence="5 6">
    <name type="scientific">Leptotrichia wadei</name>
    <dbReference type="NCBI Taxonomy" id="157687"/>
    <lineage>
        <taxon>Bacteria</taxon>
        <taxon>Fusobacteriati</taxon>
        <taxon>Fusobacteriota</taxon>
        <taxon>Fusobacteriia</taxon>
        <taxon>Fusobacteriales</taxon>
        <taxon>Leptotrichiaceae</taxon>
        <taxon>Leptotrichia</taxon>
    </lineage>
</organism>
<dbReference type="GO" id="GO:0003676">
    <property type="term" value="F:nucleic acid binding"/>
    <property type="evidence" value="ECO:0007669"/>
    <property type="project" value="InterPro"/>
</dbReference>
<dbReference type="GO" id="GO:0004518">
    <property type="term" value="F:nuclease activity"/>
    <property type="evidence" value="ECO:0007669"/>
    <property type="project" value="UniProtKB-KW"/>
</dbReference>
<protein>
    <submittedName>
        <fullName evidence="5">VRR-NUC domain protein</fullName>
    </submittedName>
</protein>
<evidence type="ECO:0000256" key="2">
    <source>
        <dbReference type="ARBA" id="ARBA00022722"/>
    </source>
</evidence>
<keyword evidence="2" id="KW-0540">Nuclease</keyword>
<comment type="caution">
    <text evidence="5">The sequence shown here is derived from an EMBL/GenBank/DDBJ whole genome shotgun (WGS) entry which is preliminary data.</text>
</comment>
<dbReference type="InterPro" id="IPR014883">
    <property type="entry name" value="VRR_NUC"/>
</dbReference>